<organism evidence="7 8">
    <name type="scientific">Protea cynaroides</name>
    <dbReference type="NCBI Taxonomy" id="273540"/>
    <lineage>
        <taxon>Eukaryota</taxon>
        <taxon>Viridiplantae</taxon>
        <taxon>Streptophyta</taxon>
        <taxon>Embryophyta</taxon>
        <taxon>Tracheophyta</taxon>
        <taxon>Spermatophyta</taxon>
        <taxon>Magnoliopsida</taxon>
        <taxon>Proteales</taxon>
        <taxon>Proteaceae</taxon>
        <taxon>Protea</taxon>
    </lineage>
</organism>
<sequence>MMPISTSSIGIHSFDFIGLGYRMDWPVNIVLTPDALKIYAQIFSFLIQIKLALFSLSDVWCSLKNLGHSVSKNGKPGIGVQNLTYFNVLMKLRCSPSRKPLRKILKNYISVI</sequence>
<dbReference type="EMBL" id="JAMYWD010000005">
    <property type="protein sequence ID" value="KAJ4971406.1"/>
    <property type="molecule type" value="Genomic_DNA"/>
</dbReference>
<dbReference type="GO" id="GO:0051225">
    <property type="term" value="P:spindle assembly"/>
    <property type="evidence" value="ECO:0007669"/>
    <property type="project" value="TreeGrafter"/>
</dbReference>
<comment type="function">
    <text evidence="5">Component of the gamma-tubulin ring complex (gTuRC) which mediates microtubule nucleation.</text>
</comment>
<keyword evidence="2 5" id="KW-0963">Cytoplasm</keyword>
<dbReference type="GO" id="GO:0051321">
    <property type="term" value="P:meiotic cell cycle"/>
    <property type="evidence" value="ECO:0007669"/>
    <property type="project" value="TreeGrafter"/>
</dbReference>
<dbReference type="GO" id="GO:0000922">
    <property type="term" value="C:spindle pole"/>
    <property type="evidence" value="ECO:0007669"/>
    <property type="project" value="InterPro"/>
</dbReference>
<comment type="caution">
    <text evidence="7">The sequence shown here is derived from an EMBL/GenBank/DDBJ whole genome shotgun (WGS) entry which is preliminary data.</text>
</comment>
<dbReference type="Pfam" id="PF04130">
    <property type="entry name" value="GCP_C_terminal"/>
    <property type="match status" value="1"/>
</dbReference>
<keyword evidence="3 5" id="KW-0493">Microtubule</keyword>
<dbReference type="InterPro" id="IPR042241">
    <property type="entry name" value="GCP_C_sf"/>
</dbReference>
<proteinExistence type="inferred from homology"/>
<keyword evidence="4 5" id="KW-0206">Cytoskeleton</keyword>
<evidence type="ECO:0000256" key="5">
    <source>
        <dbReference type="RuleBase" id="RU363050"/>
    </source>
</evidence>
<name>A0A9Q0KJJ6_9MAGN</name>
<evidence type="ECO:0000259" key="6">
    <source>
        <dbReference type="Pfam" id="PF04130"/>
    </source>
</evidence>
<dbReference type="GO" id="GO:0007020">
    <property type="term" value="P:microtubule nucleation"/>
    <property type="evidence" value="ECO:0007669"/>
    <property type="project" value="InterPro"/>
</dbReference>
<dbReference type="GO" id="GO:0031122">
    <property type="term" value="P:cytoplasmic microtubule organization"/>
    <property type="evidence" value="ECO:0007669"/>
    <property type="project" value="TreeGrafter"/>
</dbReference>
<dbReference type="GO" id="GO:0043015">
    <property type="term" value="F:gamma-tubulin binding"/>
    <property type="evidence" value="ECO:0007669"/>
    <property type="project" value="InterPro"/>
</dbReference>
<protein>
    <recommendedName>
        <fullName evidence="5">Gamma-tubulin complex component</fullName>
    </recommendedName>
</protein>
<dbReference type="OrthoDB" id="784472at2759"/>
<dbReference type="Proteomes" id="UP001141806">
    <property type="component" value="Unassembled WGS sequence"/>
</dbReference>
<dbReference type="GO" id="GO:0000278">
    <property type="term" value="P:mitotic cell cycle"/>
    <property type="evidence" value="ECO:0007669"/>
    <property type="project" value="TreeGrafter"/>
</dbReference>
<dbReference type="GO" id="GO:0000930">
    <property type="term" value="C:gamma-tubulin complex"/>
    <property type="evidence" value="ECO:0007669"/>
    <property type="project" value="TreeGrafter"/>
</dbReference>
<dbReference type="Gene3D" id="1.20.120.1900">
    <property type="entry name" value="Gamma-tubulin complex, C-terminal domain"/>
    <property type="match status" value="1"/>
</dbReference>
<comment type="similarity">
    <text evidence="1 5">Belongs to the TUBGCP family.</text>
</comment>
<dbReference type="InterPro" id="IPR007259">
    <property type="entry name" value="GCP"/>
</dbReference>
<reference evidence="7" key="1">
    <citation type="journal article" date="2023" name="Plant J.">
        <title>The genome of the king protea, Protea cynaroides.</title>
        <authorList>
            <person name="Chang J."/>
            <person name="Duong T.A."/>
            <person name="Schoeman C."/>
            <person name="Ma X."/>
            <person name="Roodt D."/>
            <person name="Barker N."/>
            <person name="Li Z."/>
            <person name="Van de Peer Y."/>
            <person name="Mizrachi E."/>
        </authorList>
    </citation>
    <scope>NUCLEOTIDE SEQUENCE</scope>
    <source>
        <tissue evidence="7">Young leaves</tissue>
    </source>
</reference>
<comment type="subcellular location">
    <subcellularLocation>
        <location evidence="5">Cytoplasm</location>
        <location evidence="5">Cytoskeleton</location>
        <location evidence="5">Microtubule organizing center</location>
    </subcellularLocation>
</comment>
<accession>A0A9Q0KJJ6</accession>
<dbReference type="AlphaFoldDB" id="A0A9Q0KJJ6"/>
<evidence type="ECO:0000256" key="3">
    <source>
        <dbReference type="ARBA" id="ARBA00022701"/>
    </source>
</evidence>
<evidence type="ECO:0000256" key="4">
    <source>
        <dbReference type="ARBA" id="ARBA00023212"/>
    </source>
</evidence>
<dbReference type="GO" id="GO:0005874">
    <property type="term" value="C:microtubule"/>
    <property type="evidence" value="ECO:0007669"/>
    <property type="project" value="UniProtKB-KW"/>
</dbReference>
<keyword evidence="8" id="KW-1185">Reference proteome</keyword>
<dbReference type="PANTHER" id="PTHR19302">
    <property type="entry name" value="GAMMA TUBULIN COMPLEX PROTEIN"/>
    <property type="match status" value="1"/>
</dbReference>
<feature type="domain" description="Gamma tubulin complex component C-terminal" evidence="6">
    <location>
        <begin position="9"/>
        <end position="66"/>
    </location>
</feature>
<evidence type="ECO:0000313" key="8">
    <source>
        <dbReference type="Proteomes" id="UP001141806"/>
    </source>
</evidence>
<dbReference type="PANTHER" id="PTHR19302:SF70">
    <property type="entry name" value="GAMMA-TUBULIN COMPLEX COMPONENT 6"/>
    <property type="match status" value="1"/>
</dbReference>
<dbReference type="InterPro" id="IPR040457">
    <property type="entry name" value="GCP_C"/>
</dbReference>
<evidence type="ECO:0000256" key="1">
    <source>
        <dbReference type="ARBA" id="ARBA00010337"/>
    </source>
</evidence>
<dbReference type="GO" id="GO:0051011">
    <property type="term" value="F:microtubule minus-end binding"/>
    <property type="evidence" value="ECO:0007669"/>
    <property type="project" value="TreeGrafter"/>
</dbReference>
<gene>
    <name evidence="7" type="ORF">NE237_004505</name>
</gene>
<evidence type="ECO:0000256" key="2">
    <source>
        <dbReference type="ARBA" id="ARBA00022490"/>
    </source>
</evidence>
<evidence type="ECO:0000313" key="7">
    <source>
        <dbReference type="EMBL" id="KAJ4971406.1"/>
    </source>
</evidence>